<organism evidence="6 7">
    <name type="scientific">Corynebacterium pilbarense</name>
    <dbReference type="NCBI Taxonomy" id="1288393"/>
    <lineage>
        <taxon>Bacteria</taxon>
        <taxon>Bacillati</taxon>
        <taxon>Actinomycetota</taxon>
        <taxon>Actinomycetes</taxon>
        <taxon>Mycobacteriales</taxon>
        <taxon>Corynebacteriaceae</taxon>
        <taxon>Corynebacterium</taxon>
    </lineage>
</organism>
<keyword evidence="7" id="KW-1185">Reference proteome</keyword>
<dbReference type="InterPro" id="IPR038109">
    <property type="entry name" value="DNA_bind_recomb_sf"/>
</dbReference>
<protein>
    <submittedName>
        <fullName evidence="6">Recombinase family protein</fullName>
    </submittedName>
</protein>
<feature type="domain" description="Recombinase" evidence="5">
    <location>
        <begin position="158"/>
        <end position="280"/>
    </location>
</feature>
<dbReference type="PROSITE" id="PS51737">
    <property type="entry name" value="RECOMBINASE_DNA_BIND"/>
    <property type="match status" value="1"/>
</dbReference>
<dbReference type="CDD" id="cd00338">
    <property type="entry name" value="Ser_Recombinase"/>
    <property type="match status" value="1"/>
</dbReference>
<gene>
    <name evidence="6" type="ORF">NUW87_04890</name>
</gene>
<dbReference type="Pfam" id="PF13408">
    <property type="entry name" value="Zn_ribbon_recom"/>
    <property type="match status" value="1"/>
</dbReference>
<dbReference type="Pfam" id="PF00239">
    <property type="entry name" value="Resolvase"/>
    <property type="match status" value="1"/>
</dbReference>
<evidence type="ECO:0000313" key="7">
    <source>
        <dbReference type="Proteomes" id="UP001071110"/>
    </source>
</evidence>
<feature type="coiled-coil region" evidence="3">
    <location>
        <begin position="352"/>
        <end position="416"/>
    </location>
</feature>
<dbReference type="InterPro" id="IPR011109">
    <property type="entry name" value="DNA_bind_recombinase_dom"/>
</dbReference>
<dbReference type="PROSITE" id="PS51736">
    <property type="entry name" value="RECOMBINASES_3"/>
    <property type="match status" value="1"/>
</dbReference>
<evidence type="ECO:0000256" key="3">
    <source>
        <dbReference type="SAM" id="Coils"/>
    </source>
</evidence>
<dbReference type="InterPro" id="IPR006119">
    <property type="entry name" value="Resolv_N"/>
</dbReference>
<dbReference type="EMBL" id="JANRML010000004">
    <property type="protein sequence ID" value="MCZ2220710.1"/>
    <property type="molecule type" value="Genomic_DNA"/>
</dbReference>
<dbReference type="SMART" id="SM00857">
    <property type="entry name" value="Resolvase"/>
    <property type="match status" value="1"/>
</dbReference>
<comment type="caution">
    <text evidence="6">The sequence shown here is derived from an EMBL/GenBank/DDBJ whole genome shotgun (WGS) entry which is preliminary data.</text>
</comment>
<dbReference type="SUPFAM" id="SSF53041">
    <property type="entry name" value="Resolvase-like"/>
    <property type="match status" value="1"/>
</dbReference>
<evidence type="ECO:0000259" key="4">
    <source>
        <dbReference type="PROSITE" id="PS51736"/>
    </source>
</evidence>
<reference evidence="6" key="1">
    <citation type="submission" date="2022-08" db="EMBL/GenBank/DDBJ databases">
        <title>Corynebacterium sp. nov., isolated from clinical breast specimens.</title>
        <authorList>
            <person name="Zhang T."/>
        </authorList>
    </citation>
    <scope>NUCLEOTIDE SEQUENCE</scope>
    <source>
        <strain evidence="6">CCUG 57942</strain>
    </source>
</reference>
<name>A0A9Q4IGY2_9CORY</name>
<dbReference type="Gene3D" id="3.40.50.1390">
    <property type="entry name" value="Resolvase, N-terminal catalytic domain"/>
    <property type="match status" value="1"/>
</dbReference>
<evidence type="ECO:0000256" key="2">
    <source>
        <dbReference type="ARBA" id="ARBA00023172"/>
    </source>
</evidence>
<keyword evidence="3" id="KW-0175">Coiled coil</keyword>
<evidence type="ECO:0000256" key="1">
    <source>
        <dbReference type="ARBA" id="ARBA00023125"/>
    </source>
</evidence>
<evidence type="ECO:0000313" key="6">
    <source>
        <dbReference type="EMBL" id="MCZ2220710.1"/>
    </source>
</evidence>
<dbReference type="Proteomes" id="UP001071110">
    <property type="component" value="Unassembled WGS sequence"/>
</dbReference>
<keyword evidence="2" id="KW-0233">DNA recombination</keyword>
<dbReference type="Pfam" id="PF07508">
    <property type="entry name" value="Recombinase"/>
    <property type="match status" value="1"/>
</dbReference>
<dbReference type="GO" id="GO:0000150">
    <property type="term" value="F:DNA strand exchange activity"/>
    <property type="evidence" value="ECO:0007669"/>
    <property type="project" value="InterPro"/>
</dbReference>
<dbReference type="InterPro" id="IPR050639">
    <property type="entry name" value="SSR_resolvase"/>
</dbReference>
<dbReference type="Gene3D" id="3.90.1750.20">
    <property type="entry name" value="Putative Large Serine Recombinase, Chain B, Domain 2"/>
    <property type="match status" value="1"/>
</dbReference>
<evidence type="ECO:0000259" key="5">
    <source>
        <dbReference type="PROSITE" id="PS51737"/>
    </source>
</evidence>
<feature type="domain" description="Resolvase/invertase-type recombinase catalytic" evidence="4">
    <location>
        <begin position="3"/>
        <end position="150"/>
    </location>
</feature>
<dbReference type="GO" id="GO:0003677">
    <property type="term" value="F:DNA binding"/>
    <property type="evidence" value="ECO:0007669"/>
    <property type="project" value="UniProtKB-KW"/>
</dbReference>
<sequence length="524" mass="59817">MARVLGRVRISRLTEESTSIQRQRDLIEDWASKNGHEIVAWAEDADVSGSVSPFDAPALGRFLTEEGSRGWDIMVAWKLDRLARNAVNMHKLFGWIQENDKQLVCISDNIDLSTWVGRLVAGVIAGVAEGELENLTDRVSAGMRELRQTGRFQGGAAPFGYKSAPKEGGGRTLVKDPEQQEVLQWIFEQALKNRTFVQIAEDLNSNRNFARNEYNGKTTQGWHATTIAAILKNKAYLGWTTYEGKPVLDNNGEPVKRCEPSISVEDFNRIQELCSRRGFRGRASPKMSPLHGVIECWECGHNLHYHRMKTETAHNYWCRYHENRKGKSINAKVAEDRLDELVRDLIGELPILEKRISTIRSSEEELEEARATYREIASFLSTVPDEASRKTIFEQLENVNRRIQELEKAVHSTDGTEWVDTGVTFGQRWEELDAEGRRLLLTSAGIRYRARTIVKGTRWTLPILETELIVPEELQLAARTKGFNLPEIERRQRQQWWESLTEEERQAWLDSGLETPGSEEAENA</sequence>
<proteinExistence type="predicted"/>
<dbReference type="AlphaFoldDB" id="A0A9Q4IGY2"/>
<dbReference type="RefSeq" id="WP_269027502.1">
    <property type="nucleotide sequence ID" value="NZ_BAABDP010000020.1"/>
</dbReference>
<dbReference type="InterPro" id="IPR036162">
    <property type="entry name" value="Resolvase-like_N_sf"/>
</dbReference>
<accession>A0A9Q4IGY2</accession>
<keyword evidence="1" id="KW-0238">DNA-binding</keyword>
<dbReference type="PANTHER" id="PTHR30461:SF2">
    <property type="entry name" value="SERINE RECOMBINASE PINE-RELATED"/>
    <property type="match status" value="1"/>
</dbReference>
<dbReference type="InterPro" id="IPR025827">
    <property type="entry name" value="Zn_ribbon_recom_dom"/>
</dbReference>
<dbReference type="PANTHER" id="PTHR30461">
    <property type="entry name" value="DNA-INVERTASE FROM LAMBDOID PROPHAGE"/>
    <property type="match status" value="1"/>
</dbReference>